<keyword evidence="1" id="KW-0812">Transmembrane</keyword>
<dbReference type="Proteomes" id="UP000319931">
    <property type="component" value="Unassembled WGS sequence"/>
</dbReference>
<evidence type="ECO:0008006" key="4">
    <source>
        <dbReference type="Google" id="ProtNLM"/>
    </source>
</evidence>
<dbReference type="EMBL" id="RCZC01000002">
    <property type="protein sequence ID" value="TPG54051.1"/>
    <property type="molecule type" value="Genomic_DNA"/>
</dbReference>
<accession>A0A502FXA1</accession>
<reference evidence="2 3" key="1">
    <citation type="journal article" date="2019" name="Environ. Microbiol.">
        <title>Species interactions and distinct microbial communities in high Arctic permafrost affected cryosols are associated with the CH4 and CO2 gas fluxes.</title>
        <authorList>
            <person name="Altshuler I."/>
            <person name="Hamel J."/>
            <person name="Turney S."/>
            <person name="Magnuson E."/>
            <person name="Levesque R."/>
            <person name="Greer C."/>
            <person name="Whyte L.G."/>
        </authorList>
    </citation>
    <scope>NUCLEOTIDE SEQUENCE [LARGE SCALE GENOMIC DNA]</scope>
    <source>
        <strain evidence="2 3">E6.1</strain>
    </source>
</reference>
<feature type="transmembrane region" description="Helical" evidence="1">
    <location>
        <begin position="38"/>
        <end position="62"/>
    </location>
</feature>
<evidence type="ECO:0000313" key="3">
    <source>
        <dbReference type="Proteomes" id="UP000319931"/>
    </source>
</evidence>
<sequence length="259" mass="27155">MLLLPLSVLADGALFWPAACFATILAASARHYGAMLVWYGLALGFDGDALILGPFVMAVAIGARMRWQMLPLVPVFALAMLVARSRGLPLSLDLQPLAMADEAPSLWAIVRTLPWINTLPLAGLALTSAFGAAVAFVAWGSTRPLRQAALLDTALFCALMLPVLLPAAEPQALLLAGGLAWLVAVLDPRAPRWRIAALVTTGALTAWLGGATAAPFAAIALVAATLLHARIVLKPAANDNPAMARAIHRGPLPLQRETC</sequence>
<organism evidence="2 3">
    <name type="scientific">Sphingomonas glacialis</name>
    <dbReference type="NCBI Taxonomy" id="658225"/>
    <lineage>
        <taxon>Bacteria</taxon>
        <taxon>Pseudomonadati</taxon>
        <taxon>Pseudomonadota</taxon>
        <taxon>Alphaproteobacteria</taxon>
        <taxon>Sphingomonadales</taxon>
        <taxon>Sphingomonadaceae</taxon>
        <taxon>Sphingomonas</taxon>
    </lineage>
</organism>
<protein>
    <recommendedName>
        <fullName evidence="4">DUF2029 domain-containing protein</fullName>
    </recommendedName>
</protein>
<evidence type="ECO:0000313" key="2">
    <source>
        <dbReference type="EMBL" id="TPG54051.1"/>
    </source>
</evidence>
<dbReference type="AlphaFoldDB" id="A0A502FXA1"/>
<keyword evidence="3" id="KW-1185">Reference proteome</keyword>
<keyword evidence="1" id="KW-0472">Membrane</keyword>
<proteinExistence type="predicted"/>
<gene>
    <name evidence="2" type="ORF">EAH76_04930</name>
</gene>
<comment type="caution">
    <text evidence="2">The sequence shown here is derived from an EMBL/GenBank/DDBJ whole genome shotgun (WGS) entry which is preliminary data.</text>
</comment>
<feature type="transmembrane region" description="Helical" evidence="1">
    <location>
        <begin position="121"/>
        <end position="141"/>
    </location>
</feature>
<feature type="transmembrane region" description="Helical" evidence="1">
    <location>
        <begin position="171"/>
        <end position="186"/>
    </location>
</feature>
<dbReference type="OrthoDB" id="9776737at2"/>
<name>A0A502FXA1_9SPHN</name>
<keyword evidence="1" id="KW-1133">Transmembrane helix</keyword>
<evidence type="ECO:0000256" key="1">
    <source>
        <dbReference type="SAM" id="Phobius"/>
    </source>
</evidence>
<dbReference type="RefSeq" id="WP_140848808.1">
    <property type="nucleotide sequence ID" value="NZ_RCZC01000002.1"/>
</dbReference>